<dbReference type="OrthoDB" id="292397at2"/>
<feature type="transmembrane region" description="Helical" evidence="1">
    <location>
        <begin position="40"/>
        <end position="59"/>
    </location>
</feature>
<comment type="caution">
    <text evidence="2">The sequence shown here is derived from an EMBL/GenBank/DDBJ whole genome shotgun (WGS) entry which is preliminary data.</text>
</comment>
<keyword evidence="1" id="KW-1133">Transmembrane helix</keyword>
<keyword evidence="1" id="KW-0472">Membrane</keyword>
<proteinExistence type="predicted"/>
<sequence length="63" mass="7130">MTSRPEITLPFQSPQADDYESIRVLIGETNFEIGQRLRSVYLALIWQAISINLVGIITFDAFA</sequence>
<dbReference type="EMBL" id="QPEX01000046">
    <property type="protein sequence ID" value="RCS40718.1"/>
    <property type="molecule type" value="Genomic_DNA"/>
</dbReference>
<reference evidence="2 3" key="1">
    <citation type="submission" date="2018-07" db="EMBL/GenBank/DDBJ databases">
        <title>Comparative genomes isolates from brazilian mangrove.</title>
        <authorList>
            <person name="De Araujo J.E."/>
            <person name="Taketani R.G."/>
            <person name="Silva M.C.P."/>
            <person name="Lourenco M.V."/>
            <person name="Oliveira V.M."/>
            <person name="Andreote F.D."/>
        </authorList>
    </citation>
    <scope>NUCLEOTIDE SEQUENCE [LARGE SCALE GENOMIC DNA]</scope>
    <source>
        <strain evidence="2 3">HEX PRIS-MGV</strain>
    </source>
</reference>
<dbReference type="Proteomes" id="UP000253562">
    <property type="component" value="Unassembled WGS sequence"/>
</dbReference>
<dbReference type="RefSeq" id="WP_114373693.1">
    <property type="nucleotide sequence ID" value="NZ_QPEX01000046.1"/>
</dbReference>
<evidence type="ECO:0000313" key="3">
    <source>
        <dbReference type="Proteomes" id="UP000253562"/>
    </source>
</evidence>
<protein>
    <submittedName>
        <fullName evidence="2">Uncharacterized protein</fullName>
    </submittedName>
</protein>
<name>A0A368KLS2_9BACT</name>
<organism evidence="2 3">
    <name type="scientific">Bremerella cremea</name>
    <dbReference type="NCBI Taxonomy" id="1031537"/>
    <lineage>
        <taxon>Bacteria</taxon>
        <taxon>Pseudomonadati</taxon>
        <taxon>Planctomycetota</taxon>
        <taxon>Planctomycetia</taxon>
        <taxon>Pirellulales</taxon>
        <taxon>Pirellulaceae</taxon>
        <taxon>Bremerella</taxon>
    </lineage>
</organism>
<keyword evidence="1" id="KW-0812">Transmembrane</keyword>
<evidence type="ECO:0000256" key="1">
    <source>
        <dbReference type="SAM" id="Phobius"/>
    </source>
</evidence>
<accession>A0A368KLS2</accession>
<gene>
    <name evidence="2" type="ORF">DTL42_25485</name>
</gene>
<dbReference type="AlphaFoldDB" id="A0A368KLS2"/>
<evidence type="ECO:0000313" key="2">
    <source>
        <dbReference type="EMBL" id="RCS40718.1"/>
    </source>
</evidence>